<dbReference type="SUPFAM" id="SSF47413">
    <property type="entry name" value="lambda repressor-like DNA-binding domains"/>
    <property type="match status" value="1"/>
</dbReference>
<keyword evidence="2" id="KW-1185">Reference proteome</keyword>
<evidence type="ECO:0008006" key="3">
    <source>
        <dbReference type="Google" id="ProtNLM"/>
    </source>
</evidence>
<reference evidence="1 2" key="1">
    <citation type="submission" date="2016-05" db="EMBL/GenBank/DDBJ databases">
        <title>Single-cell genome of chain-forming Candidatus Thiomargarita nelsonii and comparison to other large sulfur-oxidizing bacteria.</title>
        <authorList>
            <person name="Winkel M."/>
            <person name="Salman V."/>
            <person name="Woyke T."/>
            <person name="Schulz-Vogt H."/>
            <person name="Richter M."/>
            <person name="Flood B."/>
            <person name="Bailey J."/>
            <person name="Amann R."/>
            <person name="Mussmann M."/>
        </authorList>
    </citation>
    <scope>NUCLEOTIDE SEQUENCE [LARGE SCALE GENOMIC DNA]</scope>
    <source>
        <strain evidence="1 2">THI036</strain>
    </source>
</reference>
<proteinExistence type="predicted"/>
<comment type="caution">
    <text evidence="1">The sequence shown here is derived from an EMBL/GenBank/DDBJ whole genome shotgun (WGS) entry which is preliminary data.</text>
</comment>
<organism evidence="1 2">
    <name type="scientific">Candidatus Thiomargarita nelsonii</name>
    <dbReference type="NCBI Taxonomy" id="1003181"/>
    <lineage>
        <taxon>Bacteria</taxon>
        <taxon>Pseudomonadati</taxon>
        <taxon>Pseudomonadota</taxon>
        <taxon>Gammaproteobacteria</taxon>
        <taxon>Thiotrichales</taxon>
        <taxon>Thiotrichaceae</taxon>
        <taxon>Thiomargarita</taxon>
    </lineage>
</organism>
<dbReference type="EMBL" id="LUTY01003035">
    <property type="protein sequence ID" value="OAD18902.1"/>
    <property type="molecule type" value="Genomic_DNA"/>
</dbReference>
<sequence>MTTTSFGELLLKYMDRANARVDKLAEAAEVSRQTVISWKKDSFNPRNRGKVLACAKFLKLTEEETNLLLVAAGFAEEYVLNELAGNMLLDETDLFIQSEIKKRLSNLKTFS</sequence>
<evidence type="ECO:0000313" key="1">
    <source>
        <dbReference type="EMBL" id="OAD18902.1"/>
    </source>
</evidence>
<dbReference type="AlphaFoldDB" id="A0A176RT00"/>
<accession>A0A176RT00</accession>
<evidence type="ECO:0000313" key="2">
    <source>
        <dbReference type="Proteomes" id="UP000076962"/>
    </source>
</evidence>
<dbReference type="Proteomes" id="UP000076962">
    <property type="component" value="Unassembled WGS sequence"/>
</dbReference>
<dbReference type="InterPro" id="IPR010982">
    <property type="entry name" value="Lambda_DNA-bd_dom_sf"/>
</dbReference>
<name>A0A176RT00_9GAMM</name>
<protein>
    <recommendedName>
        <fullName evidence="3">HTH cro/C1-type domain-containing protein</fullName>
    </recommendedName>
</protein>
<dbReference type="GO" id="GO:0003677">
    <property type="term" value="F:DNA binding"/>
    <property type="evidence" value="ECO:0007669"/>
    <property type="project" value="InterPro"/>
</dbReference>
<gene>
    <name evidence="1" type="ORF">THIOM_005490</name>
</gene>